<evidence type="ECO:0000313" key="3">
    <source>
        <dbReference type="Proteomes" id="UP000198850"/>
    </source>
</evidence>
<evidence type="ECO:0008006" key="4">
    <source>
        <dbReference type="Google" id="ProtNLM"/>
    </source>
</evidence>
<feature type="coiled-coil region" evidence="1">
    <location>
        <begin position="30"/>
        <end position="57"/>
    </location>
</feature>
<dbReference type="AlphaFoldDB" id="A0A1H4GSD3"/>
<sequence>MLLLKKITDTINLFKMSSVAEQLNSVLHKTARLIELCNALQEENELLKQENASVKLALNASKAKNSDLDEKMRVLKLAKSIEGTSEKTLDIKQKINDFVREIDKCVVLLKK</sequence>
<organism evidence="2 3">
    <name type="scientific">Pedobacter hartonius</name>
    <dbReference type="NCBI Taxonomy" id="425514"/>
    <lineage>
        <taxon>Bacteria</taxon>
        <taxon>Pseudomonadati</taxon>
        <taxon>Bacteroidota</taxon>
        <taxon>Sphingobacteriia</taxon>
        <taxon>Sphingobacteriales</taxon>
        <taxon>Sphingobacteriaceae</taxon>
        <taxon>Pedobacter</taxon>
    </lineage>
</organism>
<protein>
    <recommendedName>
        <fullName evidence="4">Phenylalanyl-tRNA synthetase subunit beta</fullName>
    </recommendedName>
</protein>
<accession>A0A1H4GSD3</accession>
<name>A0A1H4GSD3_9SPHI</name>
<dbReference type="STRING" id="425514.SAMN05443550_11170"/>
<dbReference type="Proteomes" id="UP000198850">
    <property type="component" value="Unassembled WGS sequence"/>
</dbReference>
<gene>
    <name evidence="2" type="ORF">SAMN05443550_11170</name>
</gene>
<dbReference type="EMBL" id="FNRA01000011">
    <property type="protein sequence ID" value="SEB12495.1"/>
    <property type="molecule type" value="Genomic_DNA"/>
</dbReference>
<evidence type="ECO:0000256" key="1">
    <source>
        <dbReference type="SAM" id="Coils"/>
    </source>
</evidence>
<proteinExistence type="predicted"/>
<evidence type="ECO:0000313" key="2">
    <source>
        <dbReference type="EMBL" id="SEB12495.1"/>
    </source>
</evidence>
<keyword evidence="1" id="KW-0175">Coiled coil</keyword>
<reference evidence="2 3" key="1">
    <citation type="submission" date="2016-10" db="EMBL/GenBank/DDBJ databases">
        <authorList>
            <person name="de Groot N.N."/>
        </authorList>
    </citation>
    <scope>NUCLEOTIDE SEQUENCE [LARGE SCALE GENOMIC DNA]</scope>
    <source>
        <strain evidence="2 3">DSM 19033</strain>
    </source>
</reference>
<keyword evidence="3" id="KW-1185">Reference proteome</keyword>